<comment type="caution">
    <text evidence="1">The sequence shown here is derived from an EMBL/GenBank/DDBJ whole genome shotgun (WGS) entry which is preliminary data.</text>
</comment>
<dbReference type="OrthoDB" id="1429956at2759"/>
<sequence>MDIHKIIFHRFIPPRGPPHVWLEVRYLWFGEFKDPSQEQSIRAIFEQKGLCIFKNAMTKIRNGHDGATWILPNIFKIRARLPRQIEQLINEPQPIVATQLQRPPTAWEVVEKTKKLNLILNFLLKLKYKQRQQELQQSAMEEGTSINDSNSLSINDNDIYLEVFGRRNAKWNVYGLGKLTSKFMHSTRIPTNLIEMPMVQKMEEMRETIHKFK</sequence>
<dbReference type="EMBL" id="QJKJ01006862">
    <property type="protein sequence ID" value="RDX85154.1"/>
    <property type="molecule type" value="Genomic_DNA"/>
</dbReference>
<gene>
    <name evidence="1" type="ORF">CR513_33687</name>
</gene>
<keyword evidence="2" id="KW-1185">Reference proteome</keyword>
<feature type="non-terminal residue" evidence="1">
    <location>
        <position position="1"/>
    </location>
</feature>
<name>A0A371G3L6_MUCPR</name>
<evidence type="ECO:0000313" key="2">
    <source>
        <dbReference type="Proteomes" id="UP000257109"/>
    </source>
</evidence>
<accession>A0A371G3L6</accession>
<dbReference type="Proteomes" id="UP000257109">
    <property type="component" value="Unassembled WGS sequence"/>
</dbReference>
<dbReference type="AlphaFoldDB" id="A0A371G3L6"/>
<evidence type="ECO:0000313" key="1">
    <source>
        <dbReference type="EMBL" id="RDX85154.1"/>
    </source>
</evidence>
<proteinExistence type="predicted"/>
<reference evidence="1" key="1">
    <citation type="submission" date="2018-05" db="EMBL/GenBank/DDBJ databases">
        <title>Draft genome of Mucuna pruriens seed.</title>
        <authorList>
            <person name="Nnadi N.E."/>
            <person name="Vos R."/>
            <person name="Hasami M.H."/>
            <person name="Devisetty U.K."/>
            <person name="Aguiy J.C."/>
        </authorList>
    </citation>
    <scope>NUCLEOTIDE SEQUENCE [LARGE SCALE GENOMIC DNA]</scope>
    <source>
        <strain evidence="1">JCA_2017</strain>
    </source>
</reference>
<protein>
    <submittedName>
        <fullName evidence="1">Uncharacterized protein</fullName>
    </submittedName>
</protein>
<organism evidence="1 2">
    <name type="scientific">Mucuna pruriens</name>
    <name type="common">Velvet bean</name>
    <name type="synonym">Dolichos pruriens</name>
    <dbReference type="NCBI Taxonomy" id="157652"/>
    <lineage>
        <taxon>Eukaryota</taxon>
        <taxon>Viridiplantae</taxon>
        <taxon>Streptophyta</taxon>
        <taxon>Embryophyta</taxon>
        <taxon>Tracheophyta</taxon>
        <taxon>Spermatophyta</taxon>
        <taxon>Magnoliopsida</taxon>
        <taxon>eudicotyledons</taxon>
        <taxon>Gunneridae</taxon>
        <taxon>Pentapetalae</taxon>
        <taxon>rosids</taxon>
        <taxon>fabids</taxon>
        <taxon>Fabales</taxon>
        <taxon>Fabaceae</taxon>
        <taxon>Papilionoideae</taxon>
        <taxon>50 kb inversion clade</taxon>
        <taxon>NPAAA clade</taxon>
        <taxon>indigoferoid/millettioid clade</taxon>
        <taxon>Phaseoleae</taxon>
        <taxon>Mucuna</taxon>
    </lineage>
</organism>